<dbReference type="Proteomes" id="UP000070531">
    <property type="component" value="Unassembled WGS sequence"/>
</dbReference>
<sequence>MFRLLILETYIDTYSYINTESKNIHLKKSCKPKKTQKSL</sequence>
<proteinExistence type="predicted"/>
<reference evidence="1 2" key="1">
    <citation type="submission" date="2016-01" db="EMBL/GenBank/DDBJ databases">
        <authorList>
            <person name="Oliw E.H."/>
        </authorList>
    </citation>
    <scope>NUCLEOTIDE SEQUENCE [LARGE SCALE GENOMIC DNA]</scope>
    <source>
        <strain evidence="1 2">DNF00307</strain>
    </source>
</reference>
<evidence type="ECO:0000313" key="2">
    <source>
        <dbReference type="Proteomes" id="UP000070531"/>
    </source>
</evidence>
<protein>
    <submittedName>
        <fullName evidence="1">Uncharacterized protein</fullName>
    </submittedName>
</protein>
<dbReference type="AlphaFoldDB" id="A0A134BP45"/>
<name>A0A134BP45_9BACT</name>
<evidence type="ECO:0000313" key="1">
    <source>
        <dbReference type="EMBL" id="KXB81732.1"/>
    </source>
</evidence>
<dbReference type="STRING" id="419005.HMPREF1860_00092"/>
<organism evidence="1">
    <name type="scientific">Prevotella amnii</name>
    <dbReference type="NCBI Taxonomy" id="419005"/>
    <lineage>
        <taxon>Bacteria</taxon>
        <taxon>Pseudomonadati</taxon>
        <taxon>Bacteroidota</taxon>
        <taxon>Bacteroidia</taxon>
        <taxon>Bacteroidales</taxon>
        <taxon>Prevotellaceae</taxon>
        <taxon>Prevotella</taxon>
    </lineage>
</organism>
<accession>A0A134BP45</accession>
<comment type="caution">
    <text evidence="1">The sequence shown here is derived from an EMBL/GenBank/DDBJ whole genome shotgun (WGS) entry which is preliminary data.</text>
</comment>
<dbReference type="PATRIC" id="fig|419005.5.peg.95"/>
<dbReference type="EMBL" id="LSDL01000006">
    <property type="protein sequence ID" value="KXB81732.1"/>
    <property type="molecule type" value="Genomic_DNA"/>
</dbReference>
<gene>
    <name evidence="1" type="ORF">HMPREF1860_00092</name>
</gene>